<name>A0A7E6EIU4_9MOLL</name>
<dbReference type="PANTHER" id="PTHR33588">
    <property type="entry name" value="CILIA- AND FLAGELLA-ASSOCIATED PROTEIN 299"/>
    <property type="match status" value="1"/>
</dbReference>
<dbReference type="GO" id="GO:0005737">
    <property type="term" value="C:cytoplasm"/>
    <property type="evidence" value="ECO:0007669"/>
    <property type="project" value="UniProtKB-SubCell"/>
</dbReference>
<dbReference type="AlphaFoldDB" id="A0A7E6EIU4"/>
<sequence>MASEDQNRIDDTIIAQFQTFEDFLDSQITPLDLYYLEVPSPLIQDDELARQLVELGYRGSGEVLKREEFDQRKAENEAAKLTSKFNSKSDNFFHFLRKIASLNKEISDVFLKELAAREEANRSGKLSVLLFKQLGTQDTGFDILQN</sequence>
<accession>A0A7E6EIU4</accession>
<dbReference type="KEGG" id="osn:115228720"/>
<comment type="subcellular location">
    <subcellularLocation>
        <location evidence="3">Cytoplasm</location>
    </subcellularLocation>
    <subcellularLocation>
        <location evidence="2">Nucleus</location>
    </subcellularLocation>
</comment>
<keyword evidence="5" id="KW-0963">Cytoplasm</keyword>
<evidence type="ECO:0000256" key="5">
    <source>
        <dbReference type="ARBA" id="ARBA00022490"/>
    </source>
</evidence>
<reference evidence="8" key="1">
    <citation type="submission" date="2025-08" db="UniProtKB">
        <authorList>
            <consortium name="RefSeq"/>
        </authorList>
    </citation>
    <scope>IDENTIFICATION</scope>
</reference>
<protein>
    <recommendedName>
        <fullName evidence="4">Cilia- and flagella-associated protein 299</fullName>
    </recommendedName>
</protein>
<dbReference type="GO" id="GO:0005634">
    <property type="term" value="C:nucleus"/>
    <property type="evidence" value="ECO:0007669"/>
    <property type="project" value="UniProtKB-SubCell"/>
</dbReference>
<comment type="function">
    <text evidence="1">May be involved in spermatogenesis.</text>
</comment>
<proteinExistence type="predicted"/>
<dbReference type="PANTHER" id="PTHR33588:SF1">
    <property type="entry name" value="CILIA- AND FLAGELLA-ASSOCIATED PROTEIN 299"/>
    <property type="match status" value="1"/>
</dbReference>
<dbReference type="Pfam" id="PF14713">
    <property type="entry name" value="DUF4464"/>
    <property type="match status" value="1"/>
</dbReference>
<dbReference type="Proteomes" id="UP000515154">
    <property type="component" value="Unplaced"/>
</dbReference>
<evidence type="ECO:0000313" key="7">
    <source>
        <dbReference type="Proteomes" id="UP000515154"/>
    </source>
</evidence>
<evidence type="ECO:0000256" key="3">
    <source>
        <dbReference type="ARBA" id="ARBA00004496"/>
    </source>
</evidence>
<evidence type="ECO:0000256" key="6">
    <source>
        <dbReference type="ARBA" id="ARBA00023242"/>
    </source>
</evidence>
<dbReference type="RefSeq" id="XP_036354895.1">
    <property type="nucleotide sequence ID" value="XM_036499002.1"/>
</dbReference>
<keyword evidence="7" id="KW-1185">Reference proteome</keyword>
<gene>
    <name evidence="8" type="primary">LOC115228720</name>
</gene>
<evidence type="ECO:0000256" key="2">
    <source>
        <dbReference type="ARBA" id="ARBA00004123"/>
    </source>
</evidence>
<organism evidence="7 8">
    <name type="scientific">Octopus sinensis</name>
    <name type="common">East Asian common octopus</name>
    <dbReference type="NCBI Taxonomy" id="2607531"/>
    <lineage>
        <taxon>Eukaryota</taxon>
        <taxon>Metazoa</taxon>
        <taxon>Spiralia</taxon>
        <taxon>Lophotrochozoa</taxon>
        <taxon>Mollusca</taxon>
        <taxon>Cephalopoda</taxon>
        <taxon>Coleoidea</taxon>
        <taxon>Octopodiformes</taxon>
        <taxon>Octopoda</taxon>
        <taxon>Incirrata</taxon>
        <taxon>Octopodidae</taxon>
        <taxon>Octopus</taxon>
    </lineage>
</organism>
<evidence type="ECO:0000256" key="1">
    <source>
        <dbReference type="ARBA" id="ARBA00003056"/>
    </source>
</evidence>
<dbReference type="InterPro" id="IPR027887">
    <property type="entry name" value="DUF4464"/>
</dbReference>
<keyword evidence="6" id="KW-0539">Nucleus</keyword>
<evidence type="ECO:0000256" key="4">
    <source>
        <dbReference type="ARBA" id="ARBA00021436"/>
    </source>
</evidence>
<evidence type="ECO:0000313" key="8">
    <source>
        <dbReference type="RefSeq" id="XP_036354895.1"/>
    </source>
</evidence>